<evidence type="ECO:0000313" key="3">
    <source>
        <dbReference type="EMBL" id="PHN03162.1"/>
    </source>
</evidence>
<dbReference type="OrthoDB" id="192769at2"/>
<evidence type="ECO:0000313" key="4">
    <source>
        <dbReference type="Proteomes" id="UP000223913"/>
    </source>
</evidence>
<gene>
    <name evidence="3" type="ORF">CRP01_28605</name>
</gene>
<dbReference type="Pfam" id="PF07978">
    <property type="entry name" value="NIPSNAP"/>
    <property type="match status" value="1"/>
</dbReference>
<dbReference type="Gene3D" id="3.30.70.100">
    <property type="match status" value="2"/>
</dbReference>
<dbReference type="SUPFAM" id="SSF54909">
    <property type="entry name" value="Dimeric alpha+beta barrel"/>
    <property type="match status" value="2"/>
</dbReference>
<dbReference type="Proteomes" id="UP000223913">
    <property type="component" value="Unassembled WGS sequence"/>
</dbReference>
<evidence type="ECO:0000256" key="1">
    <source>
        <dbReference type="SAM" id="MobiDB-lite"/>
    </source>
</evidence>
<sequence length="257" mass="29607">MTMTSCANTPPETPEEATSTTAEREFYQLKVYTFDTDEQVAMTDNYLRDAFMPALKKRDIGPIGVFKQIPGENDSTRRTYVLIPFSSLEEVVDLEAALGGDNEYQTTGSEYVDAAHDHPPYRRIESTLMQAFVDMPQMEPSGLENPRSERIYELRSYESPTEQYYHNKVDMFNAGGEIKLFDRLNFNAVFYAEVISGSKMPNLMYMTTFSDMASRDEKWKAFFDAPEWKELVAMEKYKNNVSHADIIFLSPTEYSDY</sequence>
<proteinExistence type="predicted"/>
<organism evidence="3 4">
    <name type="scientific">Flavilitoribacter nigricans (strain ATCC 23147 / DSM 23189 / NBRC 102662 / NCIMB 1420 / SS-2)</name>
    <name type="common">Lewinella nigricans</name>
    <dbReference type="NCBI Taxonomy" id="1122177"/>
    <lineage>
        <taxon>Bacteria</taxon>
        <taxon>Pseudomonadati</taxon>
        <taxon>Bacteroidota</taxon>
        <taxon>Saprospiria</taxon>
        <taxon>Saprospirales</taxon>
        <taxon>Lewinellaceae</taxon>
        <taxon>Flavilitoribacter</taxon>
    </lineage>
</organism>
<dbReference type="EMBL" id="PDUD01000034">
    <property type="protein sequence ID" value="PHN03162.1"/>
    <property type="molecule type" value="Genomic_DNA"/>
</dbReference>
<evidence type="ECO:0000259" key="2">
    <source>
        <dbReference type="Pfam" id="PF07978"/>
    </source>
</evidence>
<feature type="region of interest" description="Disordered" evidence="1">
    <location>
        <begin position="1"/>
        <end position="21"/>
    </location>
</feature>
<keyword evidence="4" id="KW-1185">Reference proteome</keyword>
<protein>
    <submittedName>
        <fullName evidence="3">NIPSNAP family containing protein</fullName>
    </submittedName>
</protein>
<feature type="domain" description="NIPSNAP" evidence="2">
    <location>
        <begin position="152"/>
        <end position="255"/>
    </location>
</feature>
<dbReference type="InterPro" id="IPR012577">
    <property type="entry name" value="NIPSNAP"/>
</dbReference>
<accession>A0A2D0N3P1</accession>
<dbReference type="AlphaFoldDB" id="A0A2D0N3P1"/>
<dbReference type="InterPro" id="IPR011008">
    <property type="entry name" value="Dimeric_a/b-barrel"/>
</dbReference>
<name>A0A2D0N3P1_FLAN2</name>
<reference evidence="3 4" key="1">
    <citation type="submission" date="2017-10" db="EMBL/GenBank/DDBJ databases">
        <title>The draft genome sequence of Lewinella nigricans NBRC 102662.</title>
        <authorList>
            <person name="Wang K."/>
        </authorList>
    </citation>
    <scope>NUCLEOTIDE SEQUENCE [LARGE SCALE GENOMIC DNA]</scope>
    <source>
        <strain evidence="3 4">NBRC 102662</strain>
    </source>
</reference>
<comment type="caution">
    <text evidence="3">The sequence shown here is derived from an EMBL/GenBank/DDBJ whole genome shotgun (WGS) entry which is preliminary data.</text>
</comment>